<dbReference type="Gene3D" id="1.20.1280.50">
    <property type="match status" value="1"/>
</dbReference>
<dbReference type="SMART" id="SM00256">
    <property type="entry name" value="FBOX"/>
    <property type="match status" value="1"/>
</dbReference>
<reference evidence="6" key="1">
    <citation type="journal article" date="2021" name="Open Biol.">
        <title>Shared evolutionary footprints suggest mitochondrial oxidative damage underlies multiple complex I losses in fungi.</title>
        <authorList>
            <person name="Schikora-Tamarit M.A."/>
            <person name="Marcet-Houben M."/>
            <person name="Nosek J."/>
            <person name="Gabaldon T."/>
        </authorList>
    </citation>
    <scope>NUCLEOTIDE SEQUENCE</scope>
    <source>
        <strain evidence="6">CBS2887</strain>
    </source>
</reference>
<feature type="domain" description="F-box" evidence="5">
    <location>
        <begin position="205"/>
        <end position="250"/>
    </location>
</feature>
<dbReference type="SUPFAM" id="SSF50978">
    <property type="entry name" value="WD40 repeat-like"/>
    <property type="match status" value="1"/>
</dbReference>
<evidence type="ECO:0000256" key="2">
    <source>
        <dbReference type="ARBA" id="ARBA00022737"/>
    </source>
</evidence>
<feature type="repeat" description="WD" evidence="3">
    <location>
        <begin position="374"/>
        <end position="409"/>
    </location>
</feature>
<dbReference type="SUPFAM" id="SSF81383">
    <property type="entry name" value="F-box domain"/>
    <property type="match status" value="1"/>
</dbReference>
<organism evidence="6 7">
    <name type="scientific">Wickerhamomyces pijperi</name>
    <name type="common">Yeast</name>
    <name type="synonym">Pichia pijperi</name>
    <dbReference type="NCBI Taxonomy" id="599730"/>
    <lineage>
        <taxon>Eukaryota</taxon>
        <taxon>Fungi</taxon>
        <taxon>Dikarya</taxon>
        <taxon>Ascomycota</taxon>
        <taxon>Saccharomycotina</taxon>
        <taxon>Saccharomycetes</taxon>
        <taxon>Phaffomycetales</taxon>
        <taxon>Wickerhamomycetaceae</taxon>
        <taxon>Wickerhamomyces</taxon>
    </lineage>
</organism>
<dbReference type="InterPro" id="IPR015943">
    <property type="entry name" value="WD40/YVTN_repeat-like_dom_sf"/>
</dbReference>
<dbReference type="SMART" id="SM00320">
    <property type="entry name" value="WD40"/>
    <property type="match status" value="7"/>
</dbReference>
<dbReference type="InterPro" id="IPR031740">
    <property type="entry name" value="Cdc4_D"/>
</dbReference>
<dbReference type="InterPro" id="IPR020472">
    <property type="entry name" value="WD40_PAC1"/>
</dbReference>
<dbReference type="InterPro" id="IPR036047">
    <property type="entry name" value="F-box-like_dom_sf"/>
</dbReference>
<dbReference type="GO" id="GO:0005737">
    <property type="term" value="C:cytoplasm"/>
    <property type="evidence" value="ECO:0007669"/>
    <property type="project" value="TreeGrafter"/>
</dbReference>
<dbReference type="PRINTS" id="PR00320">
    <property type="entry name" value="GPROTEINBRPT"/>
</dbReference>
<dbReference type="PANTHER" id="PTHR19849:SF1">
    <property type="entry name" value="F-BOX_WD REPEAT-CONTAINING PROTEIN 7"/>
    <property type="match status" value="1"/>
</dbReference>
<dbReference type="InterPro" id="IPR019775">
    <property type="entry name" value="WD40_repeat_CS"/>
</dbReference>
<feature type="repeat" description="WD" evidence="3">
    <location>
        <begin position="432"/>
        <end position="464"/>
    </location>
</feature>
<dbReference type="EMBL" id="JAEUBG010005845">
    <property type="protein sequence ID" value="KAH3672169.1"/>
    <property type="molecule type" value="Genomic_DNA"/>
</dbReference>
<feature type="repeat" description="WD" evidence="3">
    <location>
        <begin position="334"/>
        <end position="373"/>
    </location>
</feature>
<name>A0A9P8TB05_WICPI</name>
<feature type="region of interest" description="Disordered" evidence="4">
    <location>
        <begin position="80"/>
        <end position="148"/>
    </location>
</feature>
<feature type="repeat" description="WD" evidence="3">
    <location>
        <begin position="472"/>
        <end position="513"/>
    </location>
</feature>
<dbReference type="Pfam" id="PF12937">
    <property type="entry name" value="F-box-like"/>
    <property type="match status" value="1"/>
</dbReference>
<dbReference type="AlphaFoldDB" id="A0A9P8TB05"/>
<dbReference type="Proteomes" id="UP000774326">
    <property type="component" value="Unassembled WGS sequence"/>
</dbReference>
<evidence type="ECO:0000313" key="7">
    <source>
        <dbReference type="Proteomes" id="UP000774326"/>
    </source>
</evidence>
<gene>
    <name evidence="6" type="ORF">WICPIJ_010108</name>
</gene>
<proteinExistence type="predicted"/>
<dbReference type="Pfam" id="PF00400">
    <property type="entry name" value="WD40"/>
    <property type="match status" value="5"/>
</dbReference>
<evidence type="ECO:0000313" key="6">
    <source>
        <dbReference type="EMBL" id="KAH3672169.1"/>
    </source>
</evidence>
<dbReference type="Gene3D" id="2.130.10.10">
    <property type="entry name" value="YVTN repeat-like/Quinoprotein amine dehydrogenase"/>
    <property type="match status" value="1"/>
</dbReference>
<feature type="compositionally biased region" description="Pro residues" evidence="4">
    <location>
        <begin position="126"/>
        <end position="136"/>
    </location>
</feature>
<dbReference type="InterPro" id="IPR036322">
    <property type="entry name" value="WD40_repeat_dom_sf"/>
</dbReference>
<reference evidence="6" key="2">
    <citation type="submission" date="2021-01" db="EMBL/GenBank/DDBJ databases">
        <authorList>
            <person name="Schikora-Tamarit M.A."/>
        </authorList>
    </citation>
    <scope>NUCLEOTIDE SEQUENCE</scope>
    <source>
        <strain evidence="6">CBS2887</strain>
    </source>
</reference>
<dbReference type="GO" id="GO:0010992">
    <property type="term" value="P:ubiquitin recycling"/>
    <property type="evidence" value="ECO:0007669"/>
    <property type="project" value="TreeGrafter"/>
</dbReference>
<dbReference type="InterPro" id="IPR001680">
    <property type="entry name" value="WD40_rpt"/>
</dbReference>
<evidence type="ECO:0000256" key="3">
    <source>
        <dbReference type="PROSITE-ProRule" id="PRU00221"/>
    </source>
</evidence>
<dbReference type="GO" id="GO:0043130">
    <property type="term" value="F:ubiquitin binding"/>
    <property type="evidence" value="ECO:0007669"/>
    <property type="project" value="TreeGrafter"/>
</dbReference>
<dbReference type="PROSITE" id="PS50294">
    <property type="entry name" value="WD_REPEATS_REGION"/>
    <property type="match status" value="4"/>
</dbReference>
<dbReference type="GO" id="GO:0005634">
    <property type="term" value="C:nucleus"/>
    <property type="evidence" value="ECO:0007669"/>
    <property type="project" value="TreeGrafter"/>
</dbReference>
<feature type="repeat" description="WD" evidence="3">
    <location>
        <begin position="514"/>
        <end position="544"/>
    </location>
</feature>
<dbReference type="PROSITE" id="PS50082">
    <property type="entry name" value="WD_REPEATS_2"/>
    <property type="match status" value="5"/>
</dbReference>
<evidence type="ECO:0000256" key="1">
    <source>
        <dbReference type="ARBA" id="ARBA00022574"/>
    </source>
</evidence>
<dbReference type="GO" id="GO:0043161">
    <property type="term" value="P:proteasome-mediated ubiquitin-dependent protein catabolic process"/>
    <property type="evidence" value="ECO:0007669"/>
    <property type="project" value="TreeGrafter"/>
</dbReference>
<evidence type="ECO:0000259" key="5">
    <source>
        <dbReference type="PROSITE" id="PS50181"/>
    </source>
</evidence>
<sequence>MKDSLPSDYPLLGKPFPSTCLLNPKKDHHLLSTPQGNDMFIDKLNQGVNNNFKRRLTLETPLQTAENIPKRIMLEEDHNIPNQPHTKHHPTTDPTMINLSDDMTMEDYDDNIPPISATSSTDDDPLPSPSESPKPTTPTYQHHSSNTNHNIESWDTLKIINLIENFSTNSLTTSSQSHLAFKLLSKLDRTTLSDITSHLTHNLRRDIVGSLPYEVAIEILKQLDFQTLQNCLLVDKKWNSLITDEFWKYLLIRDNFLYEDETSQNNNKALYQERQRLHSNWINPNFKPRRVTVRGHGPNVVTCLQFDDDKIITGADDNMINIYDPNSGELLRILQGHEGGVWALKYINNQIISGSTDRTVRIWDINTGKCTHVFRGHTSTIRCMEIVDVDGEKLIVSGSRDNTLHVWKLPERGSDILEDYRPEENPYFVCVLQGHTGSVRSVTGHGEIIISGSYDNTVRVWDLRLGAEKFVLRGHTDRIYSTVYDVPRNRCISASMDATIRVWDLRTGECIKILNDHTSLVGLLGLTKDYLISAAADGTLRGWNPSAFTNDFTLHHDNHSAITTFDSNSNILISGSEGQFNVYDLKQGGKLIRSKLLSDAGQIWSAKFRFDKCVVAVERNSQSFIEILDFS</sequence>
<accession>A0A9P8TB05</accession>
<dbReference type="PANTHER" id="PTHR19849">
    <property type="entry name" value="PHOSPHOLIPASE A-2-ACTIVATING PROTEIN"/>
    <property type="match status" value="1"/>
</dbReference>
<protein>
    <recommendedName>
        <fullName evidence="5">F-box domain-containing protein</fullName>
    </recommendedName>
</protein>
<comment type="caution">
    <text evidence="6">The sequence shown here is derived from an EMBL/GenBank/DDBJ whole genome shotgun (WGS) entry which is preliminary data.</text>
</comment>
<dbReference type="CDD" id="cd00200">
    <property type="entry name" value="WD40"/>
    <property type="match status" value="1"/>
</dbReference>
<dbReference type="Pfam" id="PF16856">
    <property type="entry name" value="CDC4_D"/>
    <property type="match status" value="1"/>
</dbReference>
<keyword evidence="2" id="KW-0677">Repeat</keyword>
<keyword evidence="7" id="KW-1185">Reference proteome</keyword>
<dbReference type="OrthoDB" id="190105at2759"/>
<evidence type="ECO:0000256" key="4">
    <source>
        <dbReference type="SAM" id="MobiDB-lite"/>
    </source>
</evidence>
<dbReference type="PROSITE" id="PS50181">
    <property type="entry name" value="FBOX"/>
    <property type="match status" value="1"/>
</dbReference>
<keyword evidence="1 3" id="KW-0853">WD repeat</keyword>
<dbReference type="PROSITE" id="PS00678">
    <property type="entry name" value="WD_REPEATS_1"/>
    <property type="match status" value="3"/>
</dbReference>
<dbReference type="InterPro" id="IPR001810">
    <property type="entry name" value="F-box_dom"/>
</dbReference>